<dbReference type="Proteomes" id="UP001556692">
    <property type="component" value="Unassembled WGS sequence"/>
</dbReference>
<evidence type="ECO:0000313" key="1">
    <source>
        <dbReference type="EMBL" id="MEX0405555.1"/>
    </source>
</evidence>
<dbReference type="PROSITE" id="PS51257">
    <property type="entry name" value="PROKAR_LIPOPROTEIN"/>
    <property type="match status" value="1"/>
</dbReference>
<proteinExistence type="predicted"/>
<dbReference type="EMBL" id="JBDPGJ010000002">
    <property type="protein sequence ID" value="MEX0405555.1"/>
    <property type="molecule type" value="Genomic_DNA"/>
</dbReference>
<gene>
    <name evidence="1" type="ORF">ABGN05_07785</name>
</gene>
<dbReference type="InterPro" id="IPR013361">
    <property type="entry name" value="Pilus_CpaD"/>
</dbReference>
<accession>A0ABV3SFL2</accession>
<comment type="caution">
    <text evidence="1">The sequence shown here is derived from an EMBL/GenBank/DDBJ whole genome shotgun (WGS) entry which is preliminary data.</text>
</comment>
<protein>
    <submittedName>
        <fullName evidence="1">CpaD family pilus assembly protein</fullName>
    </submittedName>
</protein>
<dbReference type="NCBIfam" id="TIGR02522">
    <property type="entry name" value="pilus_cpaD"/>
    <property type="match status" value="1"/>
</dbReference>
<dbReference type="InterPro" id="IPR019027">
    <property type="entry name" value="Pilus_biogenesis_CpaD-related"/>
</dbReference>
<sequence length="239" mass="25539">MRSAFNKMSSAGRLRALSAPHALLVIGIAAALTGCAKRDSITVGSVPDDYRTNHPIVVAERDEILDLPVGVGDRRMTEVHRAVVAGYIAHYDRRAAAPVSIMVPAGAANSAAASAVAHDIAAYLYARGVPAGNIVTVPYSSGAPDVAAPLRIVYPRMRASTDQCGRWPDDILKNSENRHYSNFGCAYQNNLAAQVANPADLLGPREPGEIDAENRGNALDQYKQRQIAPEFIATSEVTY</sequence>
<evidence type="ECO:0000313" key="2">
    <source>
        <dbReference type="Proteomes" id="UP001556692"/>
    </source>
</evidence>
<dbReference type="RefSeq" id="WP_367953448.1">
    <property type="nucleotide sequence ID" value="NZ_JBDPGJ010000002.1"/>
</dbReference>
<name>A0ABV3SFL2_9HYPH</name>
<keyword evidence="2" id="KW-1185">Reference proteome</keyword>
<reference evidence="1 2" key="1">
    <citation type="submission" date="2024-05" db="EMBL/GenBank/DDBJ databases">
        <authorList>
            <person name="Jiang F."/>
        </authorList>
    </citation>
    <scope>NUCLEOTIDE SEQUENCE [LARGE SCALE GENOMIC DNA]</scope>
    <source>
        <strain evidence="1 2">LZ166</strain>
    </source>
</reference>
<dbReference type="Pfam" id="PF09476">
    <property type="entry name" value="Pilus_CpaD"/>
    <property type="match status" value="1"/>
</dbReference>
<organism evidence="1 2">
    <name type="scientific">Aquibium pacificus</name>
    <dbReference type="NCBI Taxonomy" id="3153579"/>
    <lineage>
        <taxon>Bacteria</taxon>
        <taxon>Pseudomonadati</taxon>
        <taxon>Pseudomonadota</taxon>
        <taxon>Alphaproteobacteria</taxon>
        <taxon>Hyphomicrobiales</taxon>
        <taxon>Phyllobacteriaceae</taxon>
        <taxon>Aquibium</taxon>
    </lineage>
</organism>